<evidence type="ECO:0000256" key="7">
    <source>
        <dbReference type="ARBA" id="ARBA00023191"/>
    </source>
</evidence>
<evidence type="ECO:0000256" key="8">
    <source>
        <dbReference type="ARBA" id="ARBA00029894"/>
    </source>
</evidence>
<keyword evidence="13" id="KW-0479">Metal-binding</keyword>
<evidence type="ECO:0000256" key="3">
    <source>
        <dbReference type="ARBA" id="ARBA00008342"/>
    </source>
</evidence>
<reference evidence="15 16" key="1">
    <citation type="submission" date="2018-09" db="EMBL/GenBank/DDBJ databases">
        <title>Arachidicoccus sp. nov., a bacterium isolated from soil.</title>
        <authorList>
            <person name="Weon H.-Y."/>
            <person name="Kwon S.-W."/>
            <person name="Lee S.A."/>
        </authorList>
    </citation>
    <scope>NUCLEOTIDE SEQUENCE [LARGE SCALE GENOMIC DNA]</scope>
    <source>
        <strain evidence="15 16">KIS59-12</strain>
    </source>
</reference>
<dbReference type="GO" id="GO:0009239">
    <property type="term" value="P:enterobactin biosynthetic process"/>
    <property type="evidence" value="ECO:0007669"/>
    <property type="project" value="UniProtKB-KW"/>
</dbReference>
<evidence type="ECO:0000256" key="6">
    <source>
        <dbReference type="ARBA" id="ARBA00022679"/>
    </source>
</evidence>
<evidence type="ECO:0000256" key="9">
    <source>
        <dbReference type="ARBA" id="ARBA00031996"/>
    </source>
</evidence>
<evidence type="ECO:0000256" key="2">
    <source>
        <dbReference type="ARBA" id="ARBA00004993"/>
    </source>
</evidence>
<comment type="function">
    <text evidence="1">Involved in the biosynthesis of the siderophore enterobactin (enterochelin), which is a macrocyclic trimeric lactone of N-(2,3-dihydroxybenzoyl)-serine. The serine trilactone serves as a scaffolding for the three catechol functionalities that provide hexadentate coordination for the tightly ligated iron(2+) atoms. Plays an essential role in the assembly of the enterobactin by catalyzing the transfer of the 4'-phosphopantetheine (Ppant) moiety from coenzyme A to the apo-domains of both EntB (ArCP domain) and EntF (PCP domain) to yield their holo-forms which make them competent for the activation of 2,3-dihydroxybenzoate (DHB) and L-serine, respectively.</text>
</comment>
<dbReference type="GO" id="GO:0000287">
    <property type="term" value="F:magnesium ion binding"/>
    <property type="evidence" value="ECO:0007669"/>
    <property type="project" value="InterPro"/>
</dbReference>
<evidence type="ECO:0000256" key="13">
    <source>
        <dbReference type="PIRSR" id="PIRSR603542-2"/>
    </source>
</evidence>
<dbReference type="GO" id="GO:0005886">
    <property type="term" value="C:plasma membrane"/>
    <property type="evidence" value="ECO:0007669"/>
    <property type="project" value="TreeGrafter"/>
</dbReference>
<dbReference type="PANTHER" id="PTHR38096">
    <property type="entry name" value="ENTEROBACTIN SYNTHASE COMPONENT D"/>
    <property type="match status" value="1"/>
</dbReference>
<protein>
    <recommendedName>
        <fullName evidence="5">Enterobactin synthase component D</fullName>
    </recommendedName>
    <alternativeName>
        <fullName evidence="8">4'-phosphopantetheinyl transferase EntD</fullName>
    </alternativeName>
    <alternativeName>
        <fullName evidence="9">Enterochelin synthase D</fullName>
    </alternativeName>
</protein>
<feature type="binding site" evidence="13">
    <location>
        <position position="106"/>
    </location>
    <ligand>
        <name>Mg(2+)</name>
        <dbReference type="ChEBI" id="CHEBI:18420"/>
    </ligand>
</feature>
<feature type="domain" description="4'-phosphopantetheinyl transferase" evidence="14">
    <location>
        <begin position="100"/>
        <end position="158"/>
    </location>
</feature>
<dbReference type="InterPro" id="IPR008278">
    <property type="entry name" value="4-PPantetheinyl_Trfase_dom"/>
</dbReference>
<feature type="binding site" evidence="12">
    <location>
        <position position="150"/>
    </location>
    <ligand>
        <name>CoA</name>
        <dbReference type="ChEBI" id="CHEBI:57287"/>
    </ligand>
</feature>
<dbReference type="KEGG" id="ark:D6B99_03840"/>
<dbReference type="InterPro" id="IPR037143">
    <property type="entry name" value="4-PPantetheinyl_Trfase_dom_sf"/>
</dbReference>
<feature type="binding site" evidence="13">
    <location>
        <position position="104"/>
    </location>
    <ligand>
        <name>Mg(2+)</name>
        <dbReference type="ChEBI" id="CHEBI:18420"/>
    </ligand>
</feature>
<gene>
    <name evidence="15" type="ORF">D6B99_03840</name>
</gene>
<name>A0A386HMS1_9BACT</name>
<evidence type="ECO:0000259" key="14">
    <source>
        <dbReference type="Pfam" id="PF01648"/>
    </source>
</evidence>
<keyword evidence="6 15" id="KW-0808">Transferase</keyword>
<keyword evidence="16" id="KW-1185">Reference proteome</keyword>
<proteinExistence type="inferred from homology"/>
<dbReference type="GO" id="GO:0009366">
    <property type="term" value="C:enterobactin synthetase complex"/>
    <property type="evidence" value="ECO:0007669"/>
    <property type="project" value="InterPro"/>
</dbReference>
<comment type="catalytic activity">
    <reaction evidence="11">
        <text>apo-[peptidyl-carrier protein] + CoA = holo-[peptidyl-carrier protein] + adenosine 3',5'-bisphosphate + H(+)</text>
        <dbReference type="Rhea" id="RHEA:46228"/>
        <dbReference type="Rhea" id="RHEA-COMP:11479"/>
        <dbReference type="Rhea" id="RHEA-COMP:11480"/>
        <dbReference type="ChEBI" id="CHEBI:15378"/>
        <dbReference type="ChEBI" id="CHEBI:29999"/>
        <dbReference type="ChEBI" id="CHEBI:57287"/>
        <dbReference type="ChEBI" id="CHEBI:58343"/>
        <dbReference type="ChEBI" id="CHEBI:64479"/>
    </reaction>
</comment>
<sequence>MPLFYQLNVNKNTRLAIWHIEESESFFLKKVMLKKEITHPHKRLQHLAGRYLLPFLFTDFPNEEILIADSKKPYLKDEIYHFSISHCGNFAAAIVSKTQRVGIDIEIFTDKVLKIKDKFLNKEEVLFVEKYKLNKALLTTLWCAKEAAFKWYSFGKVDFKNNILLQPFNFNKEGDIPVIFAKSHENILLTTNFKLFENLSLAWIVV</sequence>
<dbReference type="AlphaFoldDB" id="A0A386HMS1"/>
<keyword evidence="7" id="KW-0259">Enterobactin biosynthesis</keyword>
<dbReference type="InterPro" id="IPR003542">
    <property type="entry name" value="Enbac_synth_compD-like"/>
</dbReference>
<feature type="binding site" evidence="13">
    <location>
        <position position="105"/>
    </location>
    <ligand>
        <name>Mg(2+)</name>
        <dbReference type="ChEBI" id="CHEBI:18420"/>
    </ligand>
</feature>
<dbReference type="GO" id="GO:0008897">
    <property type="term" value="F:holo-[acyl-carrier-protein] synthase activity"/>
    <property type="evidence" value="ECO:0007669"/>
    <property type="project" value="InterPro"/>
</dbReference>
<evidence type="ECO:0000256" key="5">
    <source>
        <dbReference type="ARBA" id="ARBA00019087"/>
    </source>
</evidence>
<evidence type="ECO:0000256" key="11">
    <source>
        <dbReference type="ARBA" id="ARBA00049191"/>
    </source>
</evidence>
<dbReference type="OrthoDB" id="1190494at2"/>
<keyword evidence="13" id="KW-0460">Magnesium</keyword>
<dbReference type="SUPFAM" id="SSF56214">
    <property type="entry name" value="4'-phosphopantetheinyl transferase"/>
    <property type="match status" value="2"/>
</dbReference>
<evidence type="ECO:0000313" key="15">
    <source>
        <dbReference type="EMBL" id="AYD46820.1"/>
    </source>
</evidence>
<dbReference type="EMBL" id="CP032489">
    <property type="protein sequence ID" value="AYD46820.1"/>
    <property type="molecule type" value="Genomic_DNA"/>
</dbReference>
<evidence type="ECO:0000256" key="4">
    <source>
        <dbReference type="ARBA" id="ARBA00011503"/>
    </source>
</evidence>
<evidence type="ECO:0000256" key="10">
    <source>
        <dbReference type="ARBA" id="ARBA00049176"/>
    </source>
</evidence>
<comment type="pathway">
    <text evidence="2">Siderophore biosynthesis; enterobactin biosynthesis.</text>
</comment>
<evidence type="ECO:0000256" key="1">
    <source>
        <dbReference type="ARBA" id="ARBA00003937"/>
    </source>
</evidence>
<dbReference type="Pfam" id="PF01648">
    <property type="entry name" value="ACPS"/>
    <property type="match status" value="1"/>
</dbReference>
<accession>A0A386HMS1</accession>
<dbReference type="PANTHER" id="PTHR38096:SF1">
    <property type="entry name" value="ENTEROBACTIN SYNTHASE COMPONENT D"/>
    <property type="match status" value="1"/>
</dbReference>
<comment type="subunit">
    <text evidence="4">EntB, EntD, EntE, and EntF form a multienzyme complex called enterobactin synthase.</text>
</comment>
<comment type="similarity">
    <text evidence="3">Belongs to the P-Pant transferase superfamily. EntD family.</text>
</comment>
<comment type="cofactor">
    <cofactor evidence="13">
        <name>Mg(2+)</name>
        <dbReference type="ChEBI" id="CHEBI:18420"/>
    </cofactor>
</comment>
<feature type="binding site" evidence="12">
    <location>
        <position position="104"/>
    </location>
    <ligand>
        <name>CoA</name>
        <dbReference type="ChEBI" id="CHEBI:57287"/>
    </ligand>
</feature>
<evidence type="ECO:0000313" key="16">
    <source>
        <dbReference type="Proteomes" id="UP000266118"/>
    </source>
</evidence>
<comment type="catalytic activity">
    <reaction evidence="10">
        <text>apo-[aryl-carrier protein] + CoA = holo-[aryl-carrier protein] + adenosine 3',5'-bisphosphate + H(+)</text>
        <dbReference type="Rhea" id="RHEA:48404"/>
        <dbReference type="Rhea" id="RHEA-COMP:15903"/>
        <dbReference type="Rhea" id="RHEA-COMP:17557"/>
        <dbReference type="ChEBI" id="CHEBI:15378"/>
        <dbReference type="ChEBI" id="CHEBI:29999"/>
        <dbReference type="ChEBI" id="CHEBI:57287"/>
        <dbReference type="ChEBI" id="CHEBI:58343"/>
        <dbReference type="ChEBI" id="CHEBI:64479"/>
    </reaction>
</comment>
<feature type="binding site" evidence="12">
    <location>
        <position position="146"/>
    </location>
    <ligand>
        <name>CoA</name>
        <dbReference type="ChEBI" id="CHEBI:57287"/>
    </ligand>
</feature>
<feature type="binding site" evidence="12">
    <location>
        <begin position="85"/>
        <end position="86"/>
    </location>
    <ligand>
        <name>CoA</name>
        <dbReference type="ChEBI" id="CHEBI:57287"/>
    </ligand>
</feature>
<evidence type="ECO:0000256" key="12">
    <source>
        <dbReference type="PIRSR" id="PIRSR603542-1"/>
    </source>
</evidence>
<dbReference type="Proteomes" id="UP000266118">
    <property type="component" value="Chromosome"/>
</dbReference>
<organism evidence="15 16">
    <name type="scientific">Arachidicoccus soli</name>
    <dbReference type="NCBI Taxonomy" id="2341117"/>
    <lineage>
        <taxon>Bacteria</taxon>
        <taxon>Pseudomonadati</taxon>
        <taxon>Bacteroidota</taxon>
        <taxon>Chitinophagia</taxon>
        <taxon>Chitinophagales</taxon>
        <taxon>Chitinophagaceae</taxon>
        <taxon>Arachidicoccus</taxon>
    </lineage>
</organism>
<dbReference type="Gene3D" id="3.90.470.20">
    <property type="entry name" value="4'-phosphopantetheinyl transferase domain"/>
    <property type="match status" value="1"/>
</dbReference>